<dbReference type="STRING" id="665079.A7EIJ6"/>
<dbReference type="PANTHER" id="PTHR43671:SF13">
    <property type="entry name" value="SERINE_THREONINE-PROTEIN KINASE NEK2"/>
    <property type="match status" value="1"/>
</dbReference>
<dbReference type="Gene3D" id="1.10.510.10">
    <property type="entry name" value="Transferase(Phosphotransferase) domain 1"/>
    <property type="match status" value="1"/>
</dbReference>
<evidence type="ECO:0000256" key="8">
    <source>
        <dbReference type="ARBA" id="ARBA00022741"/>
    </source>
</evidence>
<evidence type="ECO:0000313" key="18">
    <source>
        <dbReference type="Proteomes" id="UP000001312"/>
    </source>
</evidence>
<dbReference type="InterPro" id="IPR000719">
    <property type="entry name" value="Prot_kinase_dom"/>
</dbReference>
<dbReference type="EC" id="2.7.11.1" evidence="4"/>
<dbReference type="HOGENOM" id="CLU_025390_0_0_1"/>
<dbReference type="InParanoid" id="A7EIJ6"/>
<dbReference type="Proteomes" id="UP000001312">
    <property type="component" value="Unassembled WGS sequence"/>
</dbReference>
<proteinExistence type="inferred from homology"/>
<evidence type="ECO:0000256" key="12">
    <source>
        <dbReference type="ARBA" id="ARBA00033194"/>
    </source>
</evidence>
<dbReference type="InterPro" id="IPR011009">
    <property type="entry name" value="Kinase-like_dom_sf"/>
</dbReference>
<keyword evidence="18" id="KW-1185">Reference proteome</keyword>
<feature type="domain" description="Protein kinase" evidence="16">
    <location>
        <begin position="55"/>
        <end position="332"/>
    </location>
</feature>
<evidence type="ECO:0000256" key="13">
    <source>
        <dbReference type="ARBA" id="ARBA00047899"/>
    </source>
</evidence>
<dbReference type="SUPFAM" id="SSF56112">
    <property type="entry name" value="Protein kinase-like (PK-like)"/>
    <property type="match status" value="1"/>
</dbReference>
<dbReference type="PANTHER" id="PTHR43671">
    <property type="entry name" value="SERINE/THREONINE-PROTEIN KINASE NEK"/>
    <property type="match status" value="1"/>
</dbReference>
<dbReference type="PROSITE" id="PS50011">
    <property type="entry name" value="PROTEIN_KINASE_DOM"/>
    <property type="match status" value="1"/>
</dbReference>
<evidence type="ECO:0000256" key="2">
    <source>
        <dbReference type="ARBA" id="ARBA00010886"/>
    </source>
</evidence>
<evidence type="ECO:0000256" key="11">
    <source>
        <dbReference type="ARBA" id="ARBA00030980"/>
    </source>
</evidence>
<gene>
    <name evidence="17" type="ORF">SS1G_05139</name>
</gene>
<dbReference type="InterPro" id="IPR050660">
    <property type="entry name" value="NEK_Ser/Thr_kinase"/>
</dbReference>
<evidence type="ECO:0000256" key="6">
    <source>
        <dbReference type="ARBA" id="ARBA00019973"/>
    </source>
</evidence>
<evidence type="ECO:0000313" key="17">
    <source>
        <dbReference type="EMBL" id="EDO02662.1"/>
    </source>
</evidence>
<dbReference type="OMA" id="HICNLEA"/>
<dbReference type="GO" id="GO:0005634">
    <property type="term" value="C:nucleus"/>
    <property type="evidence" value="ECO:0000318"/>
    <property type="project" value="GO_Central"/>
</dbReference>
<dbReference type="GO" id="GO:0007059">
    <property type="term" value="P:chromosome segregation"/>
    <property type="evidence" value="ECO:0000318"/>
    <property type="project" value="GO_Central"/>
</dbReference>
<comment type="subunit">
    <text evidence="3">Component of the EKC/KEOPS complex composed of at least BUD32, CGI121, GON7, KAE1 and PCC1; the whole complex dimerizes.</text>
</comment>
<dbReference type="InterPro" id="IPR008266">
    <property type="entry name" value="Tyr_kinase_AS"/>
</dbReference>
<reference evidence="18" key="1">
    <citation type="journal article" date="2011" name="PLoS Genet.">
        <title>Genomic analysis of the necrotrophic fungal pathogens Sclerotinia sclerotiorum and Botrytis cinerea.</title>
        <authorList>
            <person name="Amselem J."/>
            <person name="Cuomo C.A."/>
            <person name="van Kan J.A."/>
            <person name="Viaud M."/>
            <person name="Benito E.P."/>
            <person name="Couloux A."/>
            <person name="Coutinho P.M."/>
            <person name="de Vries R.P."/>
            <person name="Dyer P.S."/>
            <person name="Fillinger S."/>
            <person name="Fournier E."/>
            <person name="Gout L."/>
            <person name="Hahn M."/>
            <person name="Kohn L."/>
            <person name="Lapalu N."/>
            <person name="Plummer K.M."/>
            <person name="Pradier J.M."/>
            <person name="Quevillon E."/>
            <person name="Sharon A."/>
            <person name="Simon A."/>
            <person name="ten Have A."/>
            <person name="Tudzynski B."/>
            <person name="Tudzynski P."/>
            <person name="Wincker P."/>
            <person name="Andrew M."/>
            <person name="Anthouard V."/>
            <person name="Beever R.E."/>
            <person name="Beffa R."/>
            <person name="Benoit I."/>
            <person name="Bouzid O."/>
            <person name="Brault B."/>
            <person name="Chen Z."/>
            <person name="Choquer M."/>
            <person name="Collemare J."/>
            <person name="Cotton P."/>
            <person name="Danchin E.G."/>
            <person name="Da Silva C."/>
            <person name="Gautier A."/>
            <person name="Giraud C."/>
            <person name="Giraud T."/>
            <person name="Gonzalez C."/>
            <person name="Grossetete S."/>
            <person name="Guldener U."/>
            <person name="Henrissat B."/>
            <person name="Howlett B.J."/>
            <person name="Kodira C."/>
            <person name="Kretschmer M."/>
            <person name="Lappartient A."/>
            <person name="Leroch M."/>
            <person name="Levis C."/>
            <person name="Mauceli E."/>
            <person name="Neuveglise C."/>
            <person name="Oeser B."/>
            <person name="Pearson M."/>
            <person name="Poulain J."/>
            <person name="Poussereau N."/>
            <person name="Quesneville H."/>
            <person name="Rascle C."/>
            <person name="Schumacher J."/>
            <person name="Segurens B."/>
            <person name="Sexton A."/>
            <person name="Silva E."/>
            <person name="Sirven C."/>
            <person name="Soanes D.M."/>
            <person name="Talbot N.J."/>
            <person name="Templeton M."/>
            <person name="Yandava C."/>
            <person name="Yarden O."/>
            <person name="Zeng Q."/>
            <person name="Rollins J.A."/>
            <person name="Lebrun M.H."/>
            <person name="Dickman M."/>
        </authorList>
    </citation>
    <scope>NUCLEOTIDE SEQUENCE [LARGE SCALE GENOMIC DNA]</scope>
    <source>
        <strain evidence="18">ATCC 18683 / 1980 / Ss-1</strain>
    </source>
</reference>
<evidence type="ECO:0000256" key="7">
    <source>
        <dbReference type="ARBA" id="ARBA00022679"/>
    </source>
</evidence>
<dbReference type="PROSITE" id="PS00109">
    <property type="entry name" value="PROTEIN_KINASE_TYR"/>
    <property type="match status" value="1"/>
</dbReference>
<dbReference type="GO" id="GO:0044732">
    <property type="term" value="C:mitotic spindle pole body"/>
    <property type="evidence" value="ECO:0000318"/>
    <property type="project" value="GO_Central"/>
</dbReference>
<dbReference type="InterPro" id="IPR017441">
    <property type="entry name" value="Protein_kinase_ATP_BS"/>
</dbReference>
<evidence type="ECO:0000256" key="4">
    <source>
        <dbReference type="ARBA" id="ARBA00012513"/>
    </source>
</evidence>
<evidence type="ECO:0000256" key="14">
    <source>
        <dbReference type="ARBA" id="ARBA00048679"/>
    </source>
</evidence>
<keyword evidence="8 15" id="KW-0547">Nucleotide-binding</keyword>
<evidence type="ECO:0000256" key="5">
    <source>
        <dbReference type="ARBA" id="ARBA00013948"/>
    </source>
</evidence>
<comment type="catalytic activity">
    <reaction evidence="13">
        <text>L-threonyl-[protein] + ATP = O-phospho-L-threonyl-[protein] + ADP + H(+)</text>
        <dbReference type="Rhea" id="RHEA:46608"/>
        <dbReference type="Rhea" id="RHEA-COMP:11060"/>
        <dbReference type="Rhea" id="RHEA-COMP:11605"/>
        <dbReference type="ChEBI" id="CHEBI:15378"/>
        <dbReference type="ChEBI" id="CHEBI:30013"/>
        <dbReference type="ChEBI" id="CHEBI:30616"/>
        <dbReference type="ChEBI" id="CHEBI:61977"/>
        <dbReference type="ChEBI" id="CHEBI:456216"/>
        <dbReference type="EC" id="2.7.11.1"/>
    </reaction>
</comment>
<evidence type="ECO:0000256" key="3">
    <source>
        <dbReference type="ARBA" id="ARBA00011534"/>
    </source>
</evidence>
<evidence type="ECO:0000259" key="16">
    <source>
        <dbReference type="PROSITE" id="PS50011"/>
    </source>
</evidence>
<name>A7EIJ6_SCLS1</name>
<dbReference type="RefSeq" id="XP_001593711.1">
    <property type="nucleotide sequence ID" value="XM_001593661.1"/>
</dbReference>
<keyword evidence="9" id="KW-0418">Kinase</keyword>
<keyword evidence="10 15" id="KW-0067">ATP-binding</keyword>
<dbReference type="GeneID" id="5489893"/>
<organism evidence="17 18">
    <name type="scientific">Sclerotinia sclerotiorum (strain ATCC 18683 / 1980 / Ss-1)</name>
    <name type="common">White mold</name>
    <name type="synonym">Whetzelinia sclerotiorum</name>
    <dbReference type="NCBI Taxonomy" id="665079"/>
    <lineage>
        <taxon>Eukaryota</taxon>
        <taxon>Fungi</taxon>
        <taxon>Dikarya</taxon>
        <taxon>Ascomycota</taxon>
        <taxon>Pezizomycotina</taxon>
        <taxon>Leotiomycetes</taxon>
        <taxon>Helotiales</taxon>
        <taxon>Sclerotiniaceae</taxon>
        <taxon>Sclerotinia</taxon>
    </lineage>
</organism>
<comment type="catalytic activity">
    <reaction evidence="14">
        <text>L-seryl-[protein] + ATP = O-phospho-L-seryl-[protein] + ADP + H(+)</text>
        <dbReference type="Rhea" id="RHEA:17989"/>
        <dbReference type="Rhea" id="RHEA-COMP:9863"/>
        <dbReference type="Rhea" id="RHEA-COMP:11604"/>
        <dbReference type="ChEBI" id="CHEBI:15378"/>
        <dbReference type="ChEBI" id="CHEBI:29999"/>
        <dbReference type="ChEBI" id="CHEBI:30616"/>
        <dbReference type="ChEBI" id="CHEBI:83421"/>
        <dbReference type="ChEBI" id="CHEBI:456216"/>
        <dbReference type="EC" id="2.7.11.1"/>
    </reaction>
</comment>
<evidence type="ECO:0000256" key="9">
    <source>
        <dbReference type="ARBA" id="ARBA00022777"/>
    </source>
</evidence>
<dbReference type="GO" id="GO:0005737">
    <property type="term" value="C:cytoplasm"/>
    <property type="evidence" value="ECO:0000318"/>
    <property type="project" value="GO_Central"/>
</dbReference>
<dbReference type="AlphaFoldDB" id="A7EIJ6"/>
<accession>A7EIJ6</accession>
<sequence>MSYNNSKEHNVKTTEKKARAAEVSAIRFIKAIRQKEIIIRRNKWRDDPRLTFENHKFKGYLGSGAWGDVLLAMNTETNKHYALKLLLNLTKISLRYIRNGHPHICNLEAFVQYKPGYGDEEYAMGLYFEYCDAGNLSILSKSFRTRGIKPPELFIWQVFYEMISGIAFLHNEHPDYNTKVENLGREAIFHDDLRSENVFLQWGSDKEDGYPHVKIGDFGTSFTEPLGGHISDPEFDPPTSQDEGWGPQPVKLKTEVWWVAAIVYELARTGVVLDNILKLSLQQSREQFRKIVPIDGHLSEGLDQVIRGTLTPELEKRPFSGEVYLNLKNAFEERVGLMYRKLRDWAGEMTLAHVFDEDMMKKVEEGGVEVELGLGLAGDINKNVI</sequence>
<dbReference type="GO" id="GO:0004674">
    <property type="term" value="F:protein serine/threonine kinase activity"/>
    <property type="evidence" value="ECO:0000318"/>
    <property type="project" value="GO_Central"/>
</dbReference>
<evidence type="ECO:0000256" key="10">
    <source>
        <dbReference type="ARBA" id="ARBA00022840"/>
    </source>
</evidence>
<comment type="function">
    <text evidence="1">Component of the EKC/KEOPS complex that is required for the formation of a threonylcarbamoyl group on adenosine at position 37 (t(6)A37) in tRNAs that read codons beginning with adenine. The complex is probably involved in the transfer of the threonylcarbamoyl moiety of threonylcarbamoyl-AMP (TC-AMP) to the N6 group of A37. BUD32 has ATPase activity in the context of the EKC/KEOPS complex and likely plays a supporting role to the catalytic subunit KAE1. The EKC/KEOPS complex also promotes both telomere uncapping and telomere elongation. The complex is required for efficient recruitment of transcriptional coactivators.</text>
</comment>
<dbReference type="EMBL" id="CH476626">
    <property type="protein sequence ID" value="EDO02662.1"/>
    <property type="molecule type" value="Genomic_DNA"/>
</dbReference>
<evidence type="ECO:0000256" key="15">
    <source>
        <dbReference type="PROSITE-ProRule" id="PRU10141"/>
    </source>
</evidence>
<dbReference type="eggNOG" id="KOG0589">
    <property type="taxonomic scope" value="Eukaryota"/>
</dbReference>
<dbReference type="GO" id="GO:0005524">
    <property type="term" value="F:ATP binding"/>
    <property type="evidence" value="ECO:0007669"/>
    <property type="project" value="UniProtKB-UniRule"/>
</dbReference>
<dbReference type="PROSITE" id="PS00107">
    <property type="entry name" value="PROTEIN_KINASE_ATP"/>
    <property type="match status" value="1"/>
</dbReference>
<dbReference type="Pfam" id="PF00069">
    <property type="entry name" value="Pkinase"/>
    <property type="match status" value="1"/>
</dbReference>
<protein>
    <recommendedName>
        <fullName evidence="6">EKC/KEOPS complex subunit BUD32</fullName>
        <ecNumber evidence="4">2.7.11.1</ecNumber>
    </recommendedName>
    <alternativeName>
        <fullName evidence="11 12">Atypical Serine/threonine protein kinase BUD32</fullName>
    </alternativeName>
    <alternativeName>
        <fullName evidence="5">EKC/KEOPS complex subunit bud32</fullName>
    </alternativeName>
</protein>
<keyword evidence="7" id="KW-0808">Transferase</keyword>
<dbReference type="SMART" id="SM00220">
    <property type="entry name" value="S_TKc"/>
    <property type="match status" value="1"/>
</dbReference>
<feature type="binding site" evidence="15">
    <location>
        <position position="84"/>
    </location>
    <ligand>
        <name>ATP</name>
        <dbReference type="ChEBI" id="CHEBI:30616"/>
    </ligand>
</feature>
<dbReference type="KEGG" id="ssl:SS1G_05139"/>
<comment type="similarity">
    <text evidence="2">Belongs to the protein kinase superfamily. NEK Ser/Thr protein kinase family. NIMA subfamily.</text>
</comment>
<evidence type="ECO:0000256" key="1">
    <source>
        <dbReference type="ARBA" id="ARBA00003747"/>
    </source>
</evidence>